<dbReference type="Proteomes" id="UP000541735">
    <property type="component" value="Unassembled WGS sequence"/>
</dbReference>
<evidence type="ECO:0000313" key="22">
    <source>
        <dbReference type="Proteomes" id="UP000543005"/>
    </source>
</evidence>
<dbReference type="EMBL" id="JAARZT010000030">
    <property type="protein sequence ID" value="MBC2294348.1"/>
    <property type="molecule type" value="Genomic_DNA"/>
</dbReference>
<keyword evidence="16" id="KW-1185">Reference proteome</keyword>
<dbReference type="Proteomes" id="UP000585696">
    <property type="component" value="Unassembled WGS sequence"/>
</dbReference>
<dbReference type="EMBL" id="JAARRW010000003">
    <property type="protein sequence ID" value="MBC1562066.1"/>
    <property type="molecule type" value="Genomic_DNA"/>
</dbReference>
<evidence type="ECO:0000313" key="17">
    <source>
        <dbReference type="Proteomes" id="UP000519573"/>
    </source>
</evidence>
<name>A0A099W5D2_9LIST</name>
<dbReference type="RefSeq" id="WP_036087215.1">
    <property type="nucleotide sequence ID" value="NZ_CBCSHQ010000013.1"/>
</dbReference>
<dbReference type="PIRSF" id="PIRSF017388">
    <property type="entry name" value="Esterase_lipase"/>
    <property type="match status" value="1"/>
</dbReference>
<dbReference type="Proteomes" id="UP000543005">
    <property type="component" value="Unassembled WGS sequence"/>
</dbReference>
<evidence type="ECO:0000313" key="25">
    <source>
        <dbReference type="Proteomes" id="UP000553016"/>
    </source>
</evidence>
<protein>
    <submittedName>
        <fullName evidence="4">Alpha/beta fold hydrolase</fullName>
    </submittedName>
    <submittedName>
        <fullName evidence="3">Carboxylesterase</fullName>
    </submittedName>
</protein>
<evidence type="ECO:0000313" key="5">
    <source>
        <dbReference type="EMBL" id="MBC1333414.1"/>
    </source>
</evidence>
<evidence type="ECO:0000313" key="6">
    <source>
        <dbReference type="EMBL" id="MBC1402447.1"/>
    </source>
</evidence>
<dbReference type="EMBL" id="JAAROL010000009">
    <property type="protein sequence ID" value="MBC1333414.1"/>
    <property type="molecule type" value="Genomic_DNA"/>
</dbReference>
<evidence type="ECO:0000313" key="16">
    <source>
        <dbReference type="Proteomes" id="UP000029844"/>
    </source>
</evidence>
<dbReference type="InterPro" id="IPR012354">
    <property type="entry name" value="Esterase_lipase"/>
</dbReference>
<dbReference type="GeneID" id="58718247"/>
<dbReference type="Proteomes" id="UP000519573">
    <property type="component" value="Unassembled WGS sequence"/>
</dbReference>
<proteinExistence type="predicted"/>
<dbReference type="PANTHER" id="PTHR11614">
    <property type="entry name" value="PHOSPHOLIPASE-RELATED"/>
    <property type="match status" value="1"/>
</dbReference>
<evidence type="ECO:0000313" key="19">
    <source>
        <dbReference type="Proteomes" id="UP000532866"/>
    </source>
</evidence>
<sequence>MKMKAPQPFLFETGKRAVLLLHGFTGSSADVRMLGRFLQDNHYTCYAPQYKGHGVSPDVLLTTGPDDWWQDVLDAYDHLKSLGYEEIAVAGLSLGGLFSLKLGYNRPLKGIVAMSTPTRMDSSSPIIQGFLDYVRNYKKYEGKTPEQIDAEMLAYADAPMDTIAKLKDEINEVIPQIDLIYAPIMVVQGKKDQMVDVNGAELIYNKVESEQKELNWYENSGHVITIDKEKAQLQDDILAFLNTLDWHV</sequence>
<dbReference type="EMBL" id="JAARRU010000003">
    <property type="protein sequence ID" value="MBC1565820.1"/>
    <property type="molecule type" value="Genomic_DNA"/>
</dbReference>
<dbReference type="Proteomes" id="UP000529446">
    <property type="component" value="Unassembled WGS sequence"/>
</dbReference>
<dbReference type="EMBL" id="JAARPT010000007">
    <property type="protein sequence ID" value="MBC1402447.1"/>
    <property type="molecule type" value="Genomic_DNA"/>
</dbReference>
<dbReference type="STRING" id="1552123.EP57_12900"/>
<dbReference type="EMBL" id="JAARYD010000002">
    <property type="protein sequence ID" value="MBC2176061.1"/>
    <property type="molecule type" value="Genomic_DNA"/>
</dbReference>
<dbReference type="Proteomes" id="UP000532866">
    <property type="component" value="Unassembled WGS sequence"/>
</dbReference>
<dbReference type="Proteomes" id="UP000553016">
    <property type="component" value="Unassembled WGS sequence"/>
</dbReference>
<reference evidence="17 18" key="2">
    <citation type="submission" date="2020-03" db="EMBL/GenBank/DDBJ databases">
        <title>Soil Listeria distribution.</title>
        <authorList>
            <person name="Liao J."/>
            <person name="Wiedmann M."/>
        </authorList>
    </citation>
    <scope>NUCLEOTIDE SEQUENCE [LARGE SCALE GENOMIC DNA]</scope>
    <source>
        <strain evidence="15 22">FSL L7-0051</strain>
        <strain evidence="14 27">FSL L7-0054</strain>
        <strain evidence="13 25">FSL L7-0149</strain>
        <strain evidence="11 17">FSL L7-0245</strain>
        <strain evidence="12 20">FSL L7-0259</strain>
        <strain evidence="10 18">FSL L7-0360</strain>
        <strain evidence="9 26">FSL L7-1299</strain>
        <strain evidence="7 21">FSL L7-1387</strain>
        <strain evidence="8 28">FSL L7-1427</strain>
        <strain evidence="6 24">FSL L7-1658</strain>
        <strain evidence="4 23">FSL L7-1816</strain>
        <strain evidence="5 19">FSL L7-1833</strain>
    </source>
</reference>
<dbReference type="InterPro" id="IPR022742">
    <property type="entry name" value="Hydrolase_4"/>
</dbReference>
<evidence type="ECO:0000313" key="13">
    <source>
        <dbReference type="EMBL" id="MBC2240123.1"/>
    </source>
</evidence>
<dbReference type="Gene3D" id="3.40.50.1820">
    <property type="entry name" value="alpha/beta hydrolase"/>
    <property type="match status" value="1"/>
</dbReference>
<dbReference type="InterPro" id="IPR029058">
    <property type="entry name" value="AB_hydrolase_fold"/>
</dbReference>
<dbReference type="EMBL" id="JAARYH010000003">
    <property type="protein sequence ID" value="MBC2166374.1"/>
    <property type="molecule type" value="Genomic_DNA"/>
</dbReference>
<evidence type="ECO:0000313" key="18">
    <source>
        <dbReference type="Proteomes" id="UP000529446"/>
    </source>
</evidence>
<evidence type="ECO:0000313" key="7">
    <source>
        <dbReference type="EMBL" id="MBC1562066.1"/>
    </source>
</evidence>
<evidence type="ECO:0000313" key="21">
    <source>
        <dbReference type="Proteomes" id="UP000541955"/>
    </source>
</evidence>
<dbReference type="ESTHER" id="9list-w7dam8">
    <property type="family name" value="CarbLipBact_1"/>
</dbReference>
<dbReference type="Proteomes" id="UP000543379">
    <property type="component" value="Unassembled WGS sequence"/>
</dbReference>
<keyword evidence="4" id="KW-0378">Hydrolase</keyword>
<dbReference type="Proteomes" id="UP000029844">
    <property type="component" value="Unassembled WGS sequence"/>
</dbReference>
<evidence type="ECO:0000313" key="12">
    <source>
        <dbReference type="EMBL" id="MBC2176061.1"/>
    </source>
</evidence>
<evidence type="ECO:0000313" key="20">
    <source>
        <dbReference type="Proteomes" id="UP000541735"/>
    </source>
</evidence>
<dbReference type="EMBL" id="JNFA01000025">
    <property type="protein sequence ID" value="KGL39951.1"/>
    <property type="molecule type" value="Genomic_DNA"/>
</dbReference>
<dbReference type="GO" id="GO:0052689">
    <property type="term" value="F:carboxylic ester hydrolase activity"/>
    <property type="evidence" value="ECO:0007669"/>
    <property type="project" value="InterPro"/>
</dbReference>
<dbReference type="EMBL" id="JAARSH010000004">
    <property type="protein sequence ID" value="MBC1616015.1"/>
    <property type="molecule type" value="Genomic_DNA"/>
</dbReference>
<evidence type="ECO:0000313" key="26">
    <source>
        <dbReference type="Proteomes" id="UP000574104"/>
    </source>
</evidence>
<dbReference type="InterPro" id="IPR051044">
    <property type="entry name" value="MAG_DAG_Lipase"/>
</dbReference>
<evidence type="ECO:0000256" key="1">
    <source>
        <dbReference type="PIRSR" id="PIRSR017388-1"/>
    </source>
</evidence>
<evidence type="ECO:0000313" key="8">
    <source>
        <dbReference type="EMBL" id="MBC1565820.1"/>
    </source>
</evidence>
<feature type="domain" description="Serine aminopeptidase S33" evidence="2">
    <location>
        <begin position="15"/>
        <end position="229"/>
    </location>
</feature>
<evidence type="ECO:0000313" key="28">
    <source>
        <dbReference type="Proteomes" id="UP000586951"/>
    </source>
</evidence>
<dbReference type="eggNOG" id="COG1647">
    <property type="taxonomic scope" value="Bacteria"/>
</dbReference>
<dbReference type="Pfam" id="PF12146">
    <property type="entry name" value="Hydrolase_4"/>
    <property type="match status" value="1"/>
</dbReference>
<reference evidence="3 16" key="1">
    <citation type="submission" date="2014-05" db="EMBL/GenBank/DDBJ databases">
        <title>Novel Listeriaceae from food processing environments.</title>
        <authorList>
            <person name="den Bakker H.C."/>
        </authorList>
    </citation>
    <scope>NUCLEOTIDE SEQUENCE [LARGE SCALE GENOMIC DNA]</scope>
    <source>
        <strain evidence="3 16">FSL A5-0281</strain>
    </source>
</reference>
<evidence type="ECO:0000313" key="23">
    <source>
        <dbReference type="Proteomes" id="UP000543379"/>
    </source>
</evidence>
<gene>
    <name evidence="3" type="ORF">EP57_12900</name>
    <name evidence="5" type="ORF">HB759_15825</name>
    <name evidence="4" type="ORF">HB811_12270</name>
    <name evidence="6" type="ORF">HB836_12715</name>
    <name evidence="7" type="ORF">HB902_08255</name>
    <name evidence="9" type="ORF">HB904_07440</name>
    <name evidence="8" type="ORF">HB907_10395</name>
    <name evidence="10" type="ORF">HCB06_02450</name>
    <name evidence="11" type="ORF">HCB26_07300</name>
    <name evidence="12" type="ORF">HCB27_05515</name>
    <name evidence="13" type="ORF">HCB35_06525</name>
    <name evidence="14" type="ORF">HCB69_14370</name>
    <name evidence="15" type="ORF">HCC36_14000</name>
</gene>
<evidence type="ECO:0000313" key="11">
    <source>
        <dbReference type="EMBL" id="MBC2166374.1"/>
    </source>
</evidence>
<feature type="active site" description="Charge relay system" evidence="1">
    <location>
        <position position="222"/>
    </location>
</feature>
<dbReference type="OrthoDB" id="9800213at2"/>
<comment type="caution">
    <text evidence="3">The sequence shown here is derived from an EMBL/GenBank/DDBJ whole genome shotgun (WGS) entry which is preliminary data.</text>
</comment>
<evidence type="ECO:0000313" key="14">
    <source>
        <dbReference type="EMBL" id="MBC2285570.1"/>
    </source>
</evidence>
<dbReference type="EMBL" id="JAARZS010000049">
    <property type="protein sequence ID" value="MBC2285570.1"/>
    <property type="molecule type" value="Genomic_DNA"/>
</dbReference>
<organism evidence="3 16">
    <name type="scientific">Listeria booriae</name>
    <dbReference type="NCBI Taxonomy" id="1552123"/>
    <lineage>
        <taxon>Bacteria</taxon>
        <taxon>Bacillati</taxon>
        <taxon>Bacillota</taxon>
        <taxon>Bacilli</taxon>
        <taxon>Bacillales</taxon>
        <taxon>Listeriaceae</taxon>
        <taxon>Listeria</taxon>
    </lineage>
</organism>
<evidence type="ECO:0000313" key="15">
    <source>
        <dbReference type="EMBL" id="MBC2294348.1"/>
    </source>
</evidence>
<dbReference type="Proteomes" id="UP000586951">
    <property type="component" value="Unassembled WGS sequence"/>
</dbReference>
<dbReference type="AlphaFoldDB" id="A0A099W5D2"/>
<dbReference type="Proteomes" id="UP000574104">
    <property type="component" value="Unassembled WGS sequence"/>
</dbReference>
<evidence type="ECO:0000313" key="24">
    <source>
        <dbReference type="Proteomes" id="UP000544413"/>
    </source>
</evidence>
<evidence type="ECO:0000259" key="2">
    <source>
        <dbReference type="Pfam" id="PF12146"/>
    </source>
</evidence>
<dbReference type="EMBL" id="JAARXI010000001">
    <property type="protein sequence ID" value="MBC2115469.1"/>
    <property type="molecule type" value="Genomic_DNA"/>
</dbReference>
<evidence type="ECO:0000313" key="27">
    <source>
        <dbReference type="Proteomes" id="UP000585696"/>
    </source>
</evidence>
<feature type="active site" description="Charge relay system" evidence="1">
    <location>
        <position position="192"/>
    </location>
</feature>
<evidence type="ECO:0000313" key="3">
    <source>
        <dbReference type="EMBL" id="KGL39951.1"/>
    </source>
</evidence>
<dbReference type="SUPFAM" id="SSF53474">
    <property type="entry name" value="alpha/beta-Hydrolases"/>
    <property type="match status" value="1"/>
</dbReference>
<dbReference type="EMBL" id="JAARZA010000002">
    <property type="protein sequence ID" value="MBC2240123.1"/>
    <property type="molecule type" value="Genomic_DNA"/>
</dbReference>
<evidence type="ECO:0000313" key="9">
    <source>
        <dbReference type="EMBL" id="MBC1616015.1"/>
    </source>
</evidence>
<dbReference type="EMBL" id="JAAROV010000003">
    <property type="protein sequence ID" value="MBC1317549.1"/>
    <property type="molecule type" value="Genomic_DNA"/>
</dbReference>
<evidence type="ECO:0000313" key="10">
    <source>
        <dbReference type="EMBL" id="MBC2115469.1"/>
    </source>
</evidence>
<dbReference type="Proteomes" id="UP000541955">
    <property type="component" value="Unassembled WGS sequence"/>
</dbReference>
<feature type="active site" description="Nucleophile" evidence="1">
    <location>
        <position position="93"/>
    </location>
</feature>
<accession>A0A099W5D2</accession>
<dbReference type="Proteomes" id="UP000544413">
    <property type="component" value="Unassembled WGS sequence"/>
</dbReference>
<evidence type="ECO:0000313" key="4">
    <source>
        <dbReference type="EMBL" id="MBC1317549.1"/>
    </source>
</evidence>